<dbReference type="GO" id="GO:0005634">
    <property type="term" value="C:nucleus"/>
    <property type="evidence" value="ECO:0007669"/>
    <property type="project" value="UniProtKB-SubCell"/>
</dbReference>
<dbReference type="Gene3D" id="3.90.70.10">
    <property type="entry name" value="Cysteine proteinases"/>
    <property type="match status" value="2"/>
</dbReference>
<evidence type="ECO:0000259" key="8">
    <source>
        <dbReference type="PROSITE" id="PS50235"/>
    </source>
</evidence>
<evidence type="ECO:0000313" key="10">
    <source>
        <dbReference type="EMBL" id="KAG1540519.1"/>
    </source>
</evidence>
<name>A0A9P7C8S9_RHIOR</name>
<evidence type="ECO:0000256" key="4">
    <source>
        <dbReference type="ARBA" id="ARBA00022670"/>
    </source>
</evidence>
<dbReference type="Pfam" id="PF00010">
    <property type="entry name" value="HLH"/>
    <property type="match status" value="1"/>
</dbReference>
<dbReference type="GO" id="GO:0016579">
    <property type="term" value="P:protein deubiquitination"/>
    <property type="evidence" value="ECO:0007669"/>
    <property type="project" value="InterPro"/>
</dbReference>
<keyword evidence="5" id="KW-0833">Ubl conjugation pathway</keyword>
<proteinExistence type="inferred from homology"/>
<comment type="similarity">
    <text evidence="2">Belongs to the peptidase C19 family.</text>
</comment>
<dbReference type="InterPro" id="IPR038765">
    <property type="entry name" value="Papain-like_cys_pep_sf"/>
</dbReference>
<evidence type="ECO:0000256" key="1">
    <source>
        <dbReference type="ARBA" id="ARBA00000707"/>
    </source>
</evidence>
<evidence type="ECO:0000259" key="9">
    <source>
        <dbReference type="PROSITE" id="PS50888"/>
    </source>
</evidence>
<dbReference type="Gene3D" id="4.10.280.10">
    <property type="entry name" value="Helix-loop-helix DNA-binding domain"/>
    <property type="match status" value="1"/>
</dbReference>
<gene>
    <name evidence="10" type="ORF">G6F51_008475</name>
</gene>
<dbReference type="InterPro" id="IPR028889">
    <property type="entry name" value="USP"/>
</dbReference>
<keyword evidence="4" id="KW-0645">Protease</keyword>
<dbReference type="EMBL" id="JAANIT010001394">
    <property type="protein sequence ID" value="KAG1540519.1"/>
    <property type="molecule type" value="Genomic_DNA"/>
</dbReference>
<dbReference type="GO" id="GO:0006508">
    <property type="term" value="P:proteolysis"/>
    <property type="evidence" value="ECO:0007669"/>
    <property type="project" value="UniProtKB-KW"/>
</dbReference>
<comment type="caution">
    <text evidence="10">The sequence shown here is derived from an EMBL/GenBank/DDBJ whole genome shotgun (WGS) entry which is preliminary data.</text>
</comment>
<evidence type="ECO:0000256" key="6">
    <source>
        <dbReference type="ARBA" id="ARBA00022801"/>
    </source>
</evidence>
<dbReference type="PROSITE" id="PS50888">
    <property type="entry name" value="BHLH"/>
    <property type="match status" value="1"/>
</dbReference>
<dbReference type="InterPro" id="IPR050164">
    <property type="entry name" value="Peptidase_C19"/>
</dbReference>
<sequence>MLITTETYFEPIKERRESIVEGRRLYPLSINHRRGSFTDPALHISHHLPSFSRRSSTVEEEESIFWRRESLPSISHLTIHEYQRPSKNRRKSEQAPYTRSPELRINHKLAERKRRKEMRDLFDDLRDLLPFEKGLRTSKWEILSKGMEKRHGRKRDWFWHLLGHKRHDERKKSEDQQGKITFLSNYAKQYFSLELDCDIFESLLEDNEWDTKRALADLSDYEEASHGILIEPPPIKQVILGAENDGGTSCYIDALLFAMYISNTTFDPLLTYDIPNDETKVKLQTVMRLFINKMRKGHFISASYVHWFRKVLEEANWHGKDDDGHWAQEDTSELFMFITETFDLPYLPFQIRLFHGANHDMDDDRVMTDRTLSLSIPESELERLRLEDMLLDYFYNNVITGIRREIDNTDILENVASSPTFAHEKKTLIASNVEREVIAWQVLELLPFYSAINEQGESIQTQLDSSFPDTHMILPIVLKRYKYEDGQMKKNKQMIDIPSSIDFNRFINQNVDDPLCPTCGHMVDWTLYLKSAVCHKGSSPYSGHYIAYSRQVDNWIKFDDMNKENRVSLIKEETKMFADLAENAYIIFYELDKTCHHNDRQPSKDTLNNHHHSCILM</sequence>
<dbReference type="SUPFAM" id="SSF47459">
    <property type="entry name" value="HLH, helix-loop-helix DNA-binding domain"/>
    <property type="match status" value="1"/>
</dbReference>
<dbReference type="PROSITE" id="PS50235">
    <property type="entry name" value="USP_3"/>
    <property type="match status" value="1"/>
</dbReference>
<evidence type="ECO:0000256" key="7">
    <source>
        <dbReference type="ARBA" id="ARBA00022807"/>
    </source>
</evidence>
<evidence type="ECO:0000256" key="5">
    <source>
        <dbReference type="ARBA" id="ARBA00022786"/>
    </source>
</evidence>
<comment type="catalytic activity">
    <reaction evidence="1">
        <text>Thiol-dependent hydrolysis of ester, thioester, amide, peptide and isopeptide bonds formed by the C-terminal Gly of ubiquitin (a 76-residue protein attached to proteins as an intracellular targeting signal).</text>
        <dbReference type="EC" id="3.4.19.12"/>
    </reaction>
</comment>
<dbReference type="Pfam" id="PF00443">
    <property type="entry name" value="UCH"/>
    <property type="match status" value="1"/>
</dbReference>
<feature type="domain" description="USP" evidence="8">
    <location>
        <begin position="240"/>
        <end position="592"/>
    </location>
</feature>
<protein>
    <recommendedName>
        <fullName evidence="3">ubiquitinyl hydrolase 1</fullName>
        <ecNumber evidence="3">3.4.19.12</ecNumber>
    </recommendedName>
</protein>
<organism evidence="10 11">
    <name type="scientific">Rhizopus oryzae</name>
    <name type="common">Mucormycosis agent</name>
    <name type="synonym">Rhizopus arrhizus var. delemar</name>
    <dbReference type="NCBI Taxonomy" id="64495"/>
    <lineage>
        <taxon>Eukaryota</taxon>
        <taxon>Fungi</taxon>
        <taxon>Fungi incertae sedis</taxon>
        <taxon>Mucoromycota</taxon>
        <taxon>Mucoromycotina</taxon>
        <taxon>Mucoromycetes</taxon>
        <taxon>Mucorales</taxon>
        <taxon>Mucorineae</taxon>
        <taxon>Rhizopodaceae</taxon>
        <taxon>Rhizopus</taxon>
    </lineage>
</organism>
<feature type="domain" description="BHLH" evidence="9">
    <location>
        <begin position="102"/>
        <end position="153"/>
    </location>
</feature>
<evidence type="ECO:0000256" key="3">
    <source>
        <dbReference type="ARBA" id="ARBA00012759"/>
    </source>
</evidence>
<dbReference type="SUPFAM" id="SSF54001">
    <property type="entry name" value="Cysteine proteinases"/>
    <property type="match status" value="1"/>
</dbReference>
<dbReference type="EC" id="3.4.19.12" evidence="3"/>
<dbReference type="PANTHER" id="PTHR24006">
    <property type="entry name" value="UBIQUITIN CARBOXYL-TERMINAL HYDROLASE"/>
    <property type="match status" value="1"/>
</dbReference>
<dbReference type="InterPro" id="IPR036638">
    <property type="entry name" value="HLH_DNA-bd_sf"/>
</dbReference>
<dbReference type="InterPro" id="IPR001394">
    <property type="entry name" value="Peptidase_C19_UCH"/>
</dbReference>
<dbReference type="GO" id="GO:0005829">
    <property type="term" value="C:cytosol"/>
    <property type="evidence" value="ECO:0007669"/>
    <property type="project" value="TreeGrafter"/>
</dbReference>
<accession>A0A9P7C8S9</accession>
<dbReference type="PANTHER" id="PTHR24006:SF722">
    <property type="entry name" value="UBIQUITIN CARBOXYL-TERMINAL HYDROLASE 48"/>
    <property type="match status" value="1"/>
</dbReference>
<keyword evidence="7" id="KW-0788">Thiol protease</keyword>
<evidence type="ECO:0000256" key="2">
    <source>
        <dbReference type="ARBA" id="ARBA00009085"/>
    </source>
</evidence>
<dbReference type="InterPro" id="IPR011598">
    <property type="entry name" value="bHLH_dom"/>
</dbReference>
<dbReference type="AlphaFoldDB" id="A0A9P7C8S9"/>
<evidence type="ECO:0000313" key="11">
    <source>
        <dbReference type="Proteomes" id="UP000717996"/>
    </source>
</evidence>
<reference evidence="10" key="1">
    <citation type="journal article" date="2020" name="Microb. Genom.">
        <title>Genetic diversity of clinical and environmental Mucorales isolates obtained from an investigation of mucormycosis cases among solid organ transplant recipients.</title>
        <authorList>
            <person name="Nguyen M.H."/>
            <person name="Kaul D."/>
            <person name="Muto C."/>
            <person name="Cheng S.J."/>
            <person name="Richter R.A."/>
            <person name="Bruno V.M."/>
            <person name="Liu G."/>
            <person name="Beyhan S."/>
            <person name="Sundermann A.J."/>
            <person name="Mounaud S."/>
            <person name="Pasculle A.W."/>
            <person name="Nierman W.C."/>
            <person name="Driscoll E."/>
            <person name="Cumbie R."/>
            <person name="Clancy C.J."/>
            <person name="Dupont C.L."/>
        </authorList>
    </citation>
    <scope>NUCLEOTIDE SEQUENCE</scope>
    <source>
        <strain evidence="10">GL16</strain>
    </source>
</reference>
<dbReference type="GO" id="GO:0004843">
    <property type="term" value="F:cysteine-type deubiquitinase activity"/>
    <property type="evidence" value="ECO:0007669"/>
    <property type="project" value="UniProtKB-EC"/>
</dbReference>
<dbReference type="Proteomes" id="UP000717996">
    <property type="component" value="Unassembled WGS sequence"/>
</dbReference>
<dbReference type="GO" id="GO:0046983">
    <property type="term" value="F:protein dimerization activity"/>
    <property type="evidence" value="ECO:0007669"/>
    <property type="project" value="InterPro"/>
</dbReference>
<keyword evidence="6" id="KW-0378">Hydrolase</keyword>
<dbReference type="OrthoDB" id="6287070at2759"/>